<dbReference type="AlphaFoldDB" id="Q9PRS6"/>
<reference key="1">
    <citation type="journal article" date="1995" name="Int. J. Biochem. Cell Biol.">
        <title>Ostrich pepsinogens I and II: purification, activation and chemical and immunochemical characterization of the enzymes from the proventriculus.</title>
        <authorList>
            <person name="Pletschke B.I."/>
            <person name="Naude R.J."/>
            <person name="Oelofsen W."/>
            <person name="Muramoto K."/>
            <person name="Yamauchi F."/>
        </authorList>
    </citation>
    <scope>PROTEIN SEQUENCE</scope>
</reference>
<sequence>AGTVSSEPLENYMDSEYF</sequence>
<accession>Q9PRS6</accession>
<keyword id="KW-0903">Direct protein sequencing</keyword>
<organism>
    <name type="scientific">Struthio camelus</name>
    <name type="common">Common ostrich</name>
    <dbReference type="NCBI Taxonomy" id="8801"/>
    <lineage>
        <taxon>Eukaryota</taxon>
        <taxon>Metazoa</taxon>
        <taxon>Chordata</taxon>
        <taxon>Craniata</taxon>
        <taxon>Vertebrata</taxon>
        <taxon>Euteleostomi</taxon>
        <taxon>Archelosauria</taxon>
        <taxon>Archosauria</taxon>
        <taxon>Dinosauria</taxon>
        <taxon>Saurischia</taxon>
        <taxon>Theropoda</taxon>
        <taxon>Coelurosauria</taxon>
        <taxon>Aves</taxon>
        <taxon>Palaeognathae</taxon>
        <taxon>Struthioniformes</taxon>
        <taxon>Struthionidae</taxon>
        <taxon>Struthio</taxon>
    </lineage>
</organism>
<proteinExistence type="evidence at protein level"/>
<name>Q9PRS6_STRCA</name>
<protein>
    <submittedName>
        <fullName>Pepsin II</fullName>
    </submittedName>
</protein>